<evidence type="ECO:0000313" key="3">
    <source>
        <dbReference type="Proteomes" id="UP000503018"/>
    </source>
</evidence>
<proteinExistence type="predicted"/>
<feature type="transmembrane region" description="Helical" evidence="1">
    <location>
        <begin position="139"/>
        <end position="160"/>
    </location>
</feature>
<organism evidence="2 3">
    <name type="scientific">Sphingomonas lacunae</name>
    <dbReference type="NCBI Taxonomy" id="2698828"/>
    <lineage>
        <taxon>Bacteria</taxon>
        <taxon>Pseudomonadati</taxon>
        <taxon>Pseudomonadota</taxon>
        <taxon>Alphaproteobacteria</taxon>
        <taxon>Sphingomonadales</taxon>
        <taxon>Sphingomonadaceae</taxon>
        <taxon>Sphingomonas</taxon>
    </lineage>
</organism>
<gene>
    <name evidence="2" type="ORF">GV829_13230</name>
</gene>
<feature type="transmembrane region" description="Helical" evidence="1">
    <location>
        <begin position="58"/>
        <end position="76"/>
    </location>
</feature>
<feature type="transmembrane region" description="Helical" evidence="1">
    <location>
        <begin position="211"/>
        <end position="231"/>
    </location>
</feature>
<accession>A0A6M4AXE5</accession>
<feature type="transmembrane region" description="Helical" evidence="1">
    <location>
        <begin position="24"/>
        <end position="46"/>
    </location>
</feature>
<evidence type="ECO:0000256" key="1">
    <source>
        <dbReference type="SAM" id="Phobius"/>
    </source>
</evidence>
<feature type="transmembrane region" description="Helical" evidence="1">
    <location>
        <begin position="371"/>
        <end position="388"/>
    </location>
</feature>
<reference evidence="2 3" key="1">
    <citation type="submission" date="2020-01" db="EMBL/GenBank/DDBJ databases">
        <title>Sphingomonas sp. strain CSW-10.</title>
        <authorList>
            <person name="Chen W.-M."/>
        </authorList>
    </citation>
    <scope>NUCLEOTIDE SEQUENCE [LARGE SCALE GENOMIC DNA]</scope>
    <source>
        <strain evidence="2 3">CSW-10</strain>
    </source>
</reference>
<evidence type="ECO:0008006" key="4">
    <source>
        <dbReference type="Google" id="ProtNLM"/>
    </source>
</evidence>
<name>A0A6M4AXE5_9SPHN</name>
<keyword evidence="1" id="KW-1133">Transmembrane helix</keyword>
<dbReference type="EMBL" id="CP053015">
    <property type="protein sequence ID" value="QJQ33784.1"/>
    <property type="molecule type" value="Genomic_DNA"/>
</dbReference>
<keyword evidence="1" id="KW-0472">Membrane</keyword>
<protein>
    <recommendedName>
        <fullName evidence="4">Glycosyltransferase RgtA/B/C/D-like domain-containing protein</fullName>
    </recommendedName>
</protein>
<dbReference type="KEGG" id="slan:GV829_13230"/>
<keyword evidence="1" id="KW-0812">Transmembrane</keyword>
<feature type="transmembrane region" description="Helical" evidence="1">
    <location>
        <begin position="394"/>
        <end position="415"/>
    </location>
</feature>
<dbReference type="AlphaFoldDB" id="A0A6M4AXE5"/>
<sequence length="484" mass="53201">MPASALLALITAWLAIDQLLLWRFLGWSWLPLAGGLVVAAVLVHRIASSTVIDVRIPLPRFVLCCALALILLMLGGEGRFFYANIDWQVREAVLRDMAIHPWPFVYLEGNGPQLLRAPIGMFLVPALVFKAAGPLAGDMALLAQNGLLSGALLALGSVLFDTKRSRLIAVGTVLFFSGLDLVGTLIFHGGWRDHLEFWFATMQYSSHITQAFWVPQHGFAGWLAAILFLLWHRGRMALWPLLAVLPLTALWSPLALIGAMPFALWAGLSALVERKLTIADIGWPALSVLLAFPGLVYLAAAPDGVGIRPYPLQMLAWLIFVSLELLVYALPLFFALRNDPRQRLLLSIATLWLLIVPFIQIGWSLDFMMRASIPALMILAVMVAQSLADSPSRALRLWLMLMLLVGSVTGLTEIARAFTQPPSPRGQCSFFGAWDVSFGAYPKGSYLAPLDQLPAMIRPADPARIMIRDPSTCWDGPWARPEGV</sequence>
<dbReference type="Proteomes" id="UP000503018">
    <property type="component" value="Chromosome"/>
</dbReference>
<keyword evidence="3" id="KW-1185">Reference proteome</keyword>
<feature type="transmembrane region" description="Helical" evidence="1">
    <location>
        <begin position="342"/>
        <end position="359"/>
    </location>
</feature>
<evidence type="ECO:0000313" key="2">
    <source>
        <dbReference type="EMBL" id="QJQ33784.1"/>
    </source>
</evidence>
<feature type="transmembrane region" description="Helical" evidence="1">
    <location>
        <begin position="238"/>
        <end position="261"/>
    </location>
</feature>
<feature type="transmembrane region" description="Helical" evidence="1">
    <location>
        <begin position="312"/>
        <end position="336"/>
    </location>
</feature>
<feature type="transmembrane region" description="Helical" evidence="1">
    <location>
        <begin position="167"/>
        <end position="191"/>
    </location>
</feature>